<accession>A0A6D2JYF1</accession>
<keyword evidence="2" id="KW-1185">Reference proteome</keyword>
<comment type="caution">
    <text evidence="1">The sequence shown here is derived from an EMBL/GenBank/DDBJ whole genome shotgun (WGS) entry which is preliminary data.</text>
</comment>
<dbReference type="EMBL" id="CACVBM020001335">
    <property type="protein sequence ID" value="CAA7045972.1"/>
    <property type="molecule type" value="Genomic_DNA"/>
</dbReference>
<dbReference type="AlphaFoldDB" id="A0A6D2JYF1"/>
<proteinExistence type="predicted"/>
<reference evidence="1" key="1">
    <citation type="submission" date="2020-01" db="EMBL/GenBank/DDBJ databases">
        <authorList>
            <person name="Mishra B."/>
        </authorList>
    </citation>
    <scope>NUCLEOTIDE SEQUENCE [LARGE SCALE GENOMIC DNA]</scope>
</reference>
<organism evidence="1 2">
    <name type="scientific">Microthlaspi erraticum</name>
    <dbReference type="NCBI Taxonomy" id="1685480"/>
    <lineage>
        <taxon>Eukaryota</taxon>
        <taxon>Viridiplantae</taxon>
        <taxon>Streptophyta</taxon>
        <taxon>Embryophyta</taxon>
        <taxon>Tracheophyta</taxon>
        <taxon>Spermatophyta</taxon>
        <taxon>Magnoliopsida</taxon>
        <taxon>eudicotyledons</taxon>
        <taxon>Gunneridae</taxon>
        <taxon>Pentapetalae</taxon>
        <taxon>rosids</taxon>
        <taxon>malvids</taxon>
        <taxon>Brassicales</taxon>
        <taxon>Brassicaceae</taxon>
        <taxon>Coluteocarpeae</taxon>
        <taxon>Microthlaspi</taxon>
    </lineage>
</organism>
<protein>
    <submittedName>
        <fullName evidence="1">Uncharacterized protein</fullName>
    </submittedName>
</protein>
<dbReference type="Proteomes" id="UP000467841">
    <property type="component" value="Unassembled WGS sequence"/>
</dbReference>
<evidence type="ECO:0000313" key="2">
    <source>
        <dbReference type="Proteomes" id="UP000467841"/>
    </source>
</evidence>
<evidence type="ECO:0000313" key="1">
    <source>
        <dbReference type="EMBL" id="CAA7045972.1"/>
    </source>
</evidence>
<sequence>MIHARFREVNKTASASTPVTKPATKKFKIAAGGTFCCEPVNLVKGEGVASEISRTTGRFENQTNKKNKMLQGLITVAVMSKKKKRLTKGNGSKRYLLCGMGFSNLVAGVDAMMLSQRCSLRSHWRLKIHLKWDWLKDLQRLFQRTPVKRVHCYLAWKMEPYVIQEELKEKTHSFWLLRVI</sequence>
<name>A0A6D2JYF1_9BRAS</name>
<gene>
    <name evidence="1" type="ORF">MERR_LOCUS33207</name>
</gene>